<feature type="compositionally biased region" description="Polar residues" evidence="11">
    <location>
        <begin position="6536"/>
        <end position="6548"/>
    </location>
</feature>
<dbReference type="FunFam" id="2.60.40.10:FF:000962">
    <property type="entry name" value="titin isoform X1"/>
    <property type="match status" value="8"/>
</dbReference>
<evidence type="ECO:0000256" key="1">
    <source>
        <dbReference type="ARBA" id="ARBA00004204"/>
    </source>
</evidence>
<keyword evidence="10" id="KW-0393">Immunoglobulin domain</keyword>
<dbReference type="Gene3D" id="2.60.40.10">
    <property type="entry name" value="Immunoglobulins"/>
    <property type="match status" value="35"/>
</dbReference>
<evidence type="ECO:0000256" key="2">
    <source>
        <dbReference type="ARBA" id="ARBA00006692"/>
    </source>
</evidence>
<dbReference type="FunFam" id="2.60.40.10:FF:000032">
    <property type="entry name" value="palladin isoform X1"/>
    <property type="match status" value="1"/>
</dbReference>
<feature type="region of interest" description="Disordered" evidence="11">
    <location>
        <begin position="4230"/>
        <end position="4296"/>
    </location>
</feature>
<feature type="domain" description="Ig-like" evidence="12">
    <location>
        <begin position="2453"/>
        <end position="2539"/>
    </location>
</feature>
<feature type="domain" description="Ig-like" evidence="12">
    <location>
        <begin position="3363"/>
        <end position="3455"/>
    </location>
</feature>
<keyword evidence="5" id="KW-0547">Nucleotide-binding</keyword>
<evidence type="ECO:0000256" key="3">
    <source>
        <dbReference type="ARBA" id="ARBA00022490"/>
    </source>
</evidence>
<dbReference type="GO" id="GO:0045989">
    <property type="term" value="P:positive regulation of striated muscle contraction"/>
    <property type="evidence" value="ECO:0007669"/>
    <property type="project" value="UniProtKB-ARBA"/>
</dbReference>
<feature type="domain" description="Ig-like" evidence="12">
    <location>
        <begin position="2854"/>
        <end position="2947"/>
    </location>
</feature>
<dbReference type="PhylomeDB" id="T1J5H7"/>
<dbReference type="FunFam" id="2.60.40.10:FF:000612">
    <property type="entry name" value="palladin isoform X1"/>
    <property type="match status" value="1"/>
</dbReference>
<keyword evidence="14" id="KW-1185">Reference proteome</keyword>
<dbReference type="GO" id="GO:0060298">
    <property type="term" value="P:positive regulation of sarcomere organization"/>
    <property type="evidence" value="ECO:0007669"/>
    <property type="project" value="UniProtKB-ARBA"/>
</dbReference>
<protein>
    <recommendedName>
        <fullName evidence="12">Ig-like domain-containing protein</fullName>
    </recommendedName>
</protein>
<feature type="compositionally biased region" description="Low complexity" evidence="11">
    <location>
        <begin position="5873"/>
        <end position="5884"/>
    </location>
</feature>
<name>T1J5H7_STRMM</name>
<feature type="domain" description="Ig-like" evidence="12">
    <location>
        <begin position="2991"/>
        <end position="3079"/>
    </location>
</feature>
<feature type="domain" description="Ig-like" evidence="12">
    <location>
        <begin position="225"/>
        <end position="313"/>
    </location>
</feature>
<sequence>MVIQPPKPSRQQQAAAPPTFEKLDRNARLVEGGNAVFELVIKGIPSPTVVWTRKNGVIRDSNKFQVKYDVASGVASLLIKNLQREDEGEYTCTATNQYGEAICTVFIQAQDVVVQQRRLQETVRVHKQKKYEITSQRQDTELSKSYAHFEKSYEELISGKDGEPPSPPTFYTNGTDETFRVDTFEYRLLREIEFRESKTRRLIYETSETETDGEVTDESGPVCAPQILQRPRNSKLLEGTDATFQAKITGNPKPRITWFKNGVRIFSSQRYEITYKNQIATLRIRNALPEDAGYYTLLAENKIGRVVCSAQLIIESVTTKDEYSRFTRLQTTDQLDGVHHRPMTPTQIVYATSPAPGPDTIDLTPTKSLKPAFVKIATDKEVTEGKMVRFDCRISGRPYPEVLWYLNNKLILNDQNHKLIVNEAGNHSLMITLTNQNDAGTYTCIARNRGGEASFQVKLTVIEREQVISPKFVERFQTMHVREGEPVTLHCRAVGAPTPRIAWQKDGVQIHSTTDCRIDIDGGTSSLTIYRSRTSDSAWYQCTAQNSAGSTATRARLFIETEPVVQTEPWRLSLPRPTRVIRPAGSPEREIIWLRHVQRARPRQQPEEEDTRIRSAPMFTHLLKDIKDLTEGERVHFEARLVPIGDPTMKIEWYFNGRPLVIGSRIMTHYHFGYVTMDIINATSDDAGQYTCHAVNELGEDSTQATLTVSARSKLEFSSQYPQSLEKIQALEDWEKYHRHVSVEETVIQKPVFIKELRNLTNVRENHIAHFEAQVTPMSDPTMKIEWHFNGRPLQASSRITTIYNFGYVAINIMHIRYEDEGTYTCTAKNKAGSATTKATLTVQLPAGGVTTDTGLYEQRQYIEKTEELEAYQRTTYKSVEEEYIETAPKFITEIKHQMNVPEGQVAHFEARLEPLGDPHLKVVWLKDGKPLEASSRITTFFNFGYVSLTIKDVKIQDIGTYTCKATNRKGTATSVAKLTILTSKGIVFETQHPDGLEKIQHLEDTSRYTRRVMEETMIKQIPRFTTPLRGPGQVPEGERAHLETRLEPLNDPTMRVEWFLNGRPILTGHRFQTYFDFGYVALDILYVHPEDTGVFTVRATNNAGTATQTSELIVNLKTPIDTRTIHKVGMEKIQRMEESHFVEPSYVIDEVSKSKPYFPVPLKDPPPLKEGEHIHLECRLEPTGDPTLQVEWFFNGRPLTVGTRFKTIFDFGYVALDITFAYPEDTGEYTVRATNHLGTAHTSSSVRVIGKKSIDYESQYPDSIEKIHQLEDTSRYRKTTYEETVIRQMPSFVKPLKNLDSSEGSNIHLEARLQPVGDPTMKVEWFFNGQPVKTGHRFRPAYDFDYVALDVLSIYAEDSGLYSCKATNCVGEAVTSASVKITAKKSLILESQHPEGLEQIQYLEDTSRYHREVWTEEEIRVPPRFLTKFKDLQLREGQNAHFECRLEPLTDPNLKVEWFRNEKSLTVGHRFRPLHDFGYVALDILGVVPEDTGVYKCRATNLVGSDEMSVKLICKGVREIQTETQHEESLHQIQYLEDTTRYHREEIKEEVSNQPPVFTTSIRDIELKEGQRSHFECRLIPVNDPNMKVEWFRNNVLVKSGTRFTETNNFGFVALDILTTYPEDSGTYTCKATNPLGSATTSAALKCHAKRSIILETQHEEALEQIQYLEDPGRLMKPARIEDTRTQAPMFTTPMKDLVLMENRSAHFETRLIPTADPNLKVEWYKNGVPLQAANRVTTLHDFGYVALDLSYVKPEDSGTYTCKASNDMGTAVISASLVVQSKSSLIFETQNPEGLEKIQKLEESTKYHRTEIKETVIKKQPFFLTPLTGPTQRMEAQSTHMECRVEPFPDPNLKIEWFFNGKPLTIGHRFRTVFDFGFVALDILTVYPEDSGVYTVKATNLIGSATSSLELTVTGKRSLDLETQHPQGLEKIHLLEDESKFRRPEYQEPIVREKPQFVRPLRNLENLIEGRSAHLEASLTPVNDPTMKVEWFFNGTPVPQGHRFKTTYDFGYVALDILYVYPEDAGTYMCKATNCVGEAVTTCRIDVQAKKSIDTGTLHEEGLKKIHALETVYRPPREEIPFAPRPPEFLIPLVNQNLKEGQGLHLDTRLEPINDPDLKVEWFVNGVSIQTGHRFRTTHDFGYVAFDILYAYPEDVGLERIRELEAPKWQRPAEPEPPQRPPIFTSQLMGTTLLTEGDTAHLEARVEPVHDPHLTVEFFHNGTPLEAGSRFHITFDFGYVAMDISHVFPEDTGNYTAVAKNQVGQDTTSIEIEIQAKRSIITDTQHPEMVDKIDQLEDFDTKWAHPSPSEKVKTFQRPVFTVPLKNLDNLTEDEPAHLECRLIPVGDPTMKVEWFHNDRLIPESSRYKKVHDFDYVALDMGYVRPNDVGVYMCRATNANGEAVTTCSMKIRSKASIIYDTVHPQGLQKIRKLEDVKGAPPPEQRDLVYGKPVFTAALTGPTELWEGQAAHYECRVIPVGDPSLHFEWYINGIELRPSARQRTLQDFGMVTLDIGHVIPEDAGVYMCKAMNDMGEAITSIALKVHALKGIRSETFSEEALRQTAKFEYDNTFIPEVIPEPKQRPPIWTTHLESHDNLVENQSVHLQGTVEPIDDEKLRIEWYKNGLPLQFGTRMRNRVDFGLVTLDISGIRSDDSGIYTCRAVNEVGEAITTCTLKATDKHWLIGHPQHPESLEPIRKLEEIRYETPEEYEPTYGSPVFLTHLNNVECWEADHAHFHCQVEPHKDPSLVIEFFYNGQPLPLATKFTVANDLGHISLDISHSYPEDAGVYMCRATNQHGQAITSGSLKVHSKKSIIYDTQHPKGLKGLETVQAVEDAFTSKAGYEPLDVEVEFPKPVWVVPLQPEFTVNEGQGLHLEGRVEPSADPKLTVEWFLNGKPLEMGSRFSFIHDFGQVVLDISDLWPRDCGIYTSRARNDMGEAFTTTTISVIGKSGLLEGTLHPKGKEGLERIQNLEESLAHVEFPLLEEEGQPPVFTSQFENLTNLTEGDIAHFEASLTPAGDQTMVVEWFFNDQPLHIGHRLRTVHAFGMVVLEILGVYMEDSGVYTCRATNKWGQAEISVNLECIERIKGQPPRFTTQLQDLINLKEGDSGHFECNLIPVGDPAMKVEWFHNGKPMRDSSRIKTLSDFGYVVMDISFVEPGDNGEYVCRASNKYGEDFTRCRVECLGRGTLFFDSLQPQSLDRIAVLEGAKYSIDSYAQSAPNQPPKYTTHIQSLEKLVEGHSAHFEATLIPVTDPDLVVEWYFNGEKLKHGHRFRTFHDFGIVILDILYCYAEDSGVYEAVATNKFGQDITRANLKCRSKASLIFDPQIPKEMEGGLEKIQYLEEAMYRTRKEMIMEPGRQPPVFTVPLENQTDLREGENAHLEARLTPVDDPKLKVEWFKNGVPLRIGSRFRAIHDFGFVVLEMSPVYPEDAGEYHCRASNELGEAVTSCTVKCEGKRGIILETQLPHGMETGVDKIAQLEGYSDQRIPEVWVDQEEANPPQFITQPEDLTLPENSFAHFECQLIPVGDPSMRVEWFHNGKPVTAGSRIKTLHDFGYVILEIAGAYPRDSGQYTCKATNKHGEATTSCRLTVQTKHGIVIEPQLPNEFKTGTESLQRLEKSMYQREEPMQLDEIPHPPHFTTQIQDLPNLMEGDPAHFECRVEPIGVKLEWFHNGKPLDPGTRLRTMDDFGFVVLDVDWTHPRDCGEYLCRASNQWGEDTTKAVLMCKGKRDIIMDSQLPEGIDGEKLRALELPHQLTEIPAAEEPLQPPKFVTQIKDQENIYEGDLAHFDARLVPVNDPKLEVQWYHNNEPLQSGHRFKTTHDFDYVALDILYAYPEDSGEYLAHAHNDLGEDTTKATLKCKSTQSIVLYNQVPKDMNKPETLVQMEAALRQCEQPIKLTEQDIFDPTKGSPPKFITQIQDLDLKEMEGGKFECQLSPVADPNMKLEWFFNGRPLAFTFIKVAPGPGIDYSTQLPREWENALRKIQDIEAGRKKRGRDDHTRQREPPTFLVKLEPFIVDEGEWAKFRVRVTGNPKPRLTWFINGKRVVSGSRYKLSYDGMHRLDIPKARQYDHGKVEVFAKNSLGEASCATTLDVRPKRDDYRALLKRSPRPWYDTKVKLYQEDRKDLEVERKFEEHLSQEKSNLYHVDEDTRKHLCTRLDKDESYLAEVWKKRRLDAQGIYVQPEEDLSDEERQQRLKESISLSQHMAKTYEENLEDSRGDEVPYVKKSKYRTRESEGKSFYTQPAESSVHGKEIHTQKQTQTQKEQKGDQEIHRKKTLTEKFEQEHKGTTTERRVLGKPIESIPPVFTKKIQPYRAFEGEPAKFECEFTGTPAPSIIWYRENYPIKNSTEFCIMTTDTSSTLVIREVFMEDSGDFSVLAQNRVGTAKSNSNLVVDDPKDKPKGAVPPNFLVTAQDVNVKVGQLIRLDTKVNGSKPMDVYWLKNGKKVQPDIRYKMLEEDDVYTLLIIEAFPEDIGNYECVALSKYGEARCQAQVYVDPSHADVASKRTKTPADKEKKDKNLKAPTIIMPLSDQTVNEGQSAVFRCRISATPAPQVKWLRGDNQIKPSRYFRMSHEGDQYTLRISESFPEDEGNYKCVAQNSAGQITVEAKLRVLAPESSVSPPTVAPFKDIKVKEGQAVKFTTQVSGTPTPAVQWFREGILIPHSQDFQMLQSGNTCSLTITSTYPEDTGRFCCRATNPSGQAEATAFLRVERTQKPVLTSKPEPVEKPTLQDVRPQPQRPIFEQNVTDKTVKEGEKVTMDCVVTGQPKPKVKWFFNSRELKPSPDFDMKYDDNKATLTIREIFIEDAGEYICRATNIYGTVISRCIMTVEELTDTEIEELYRTEKKFLIQKHEKIEPKMIRKIRRKKVQEEDLEETIKSEKTVKFAMKKQVEMKFKPEQPTIGSEEPEKPEKPKRTGFLLPVKKPEKPPSPEFSVEQTRKTWKKPVEEITVVTEQQLQKFTDDEKKRAQFTVMQTLRGMMGRERPQFTDITEEERRQISTLQMTITSRQDTRDVERAREVVTKELETRLMPEEPIVREIEFVGTEEEKKWMQLELLRRKRRSTMELIKTRRDEKSVLEYELIHHMRHEKTTMELEFIQQRYLEIITEEIELVRRLESLEKVTKEIELAPIVHEIEFPEQQRDEVSTIDIDLKRRARETITKVIEIEKPEITTAELKIGHQPEEKEDHETTITEMVLRRRQQVEMTMTPERPKLGPVEEVTRETKMTGLQMELRREPHVSKKEIEETIQRIKPKRKDEVTERTTTVVRREVKPKDEKEIKQQTVVTTQKIEFRKKPEEEKEKEESKKIITQRTLEFGKKPEEVEEEEEEWKRVTTQRMVELRKVEVGTQEMMAFGEHRTLEMRPFETELASAKKRLDVQESFEISEVPVDQFPVEIVHEKIMKKRALPKVTTRESFMVSEIAPEQTAPTFVAGEAPGQVKAQKKMLPQESFMVSEISPEQTAPTFLSDEVPGQVKAKKKLLPQESLEVSEVSAEMYSEEFQSGELPGQVKAKKKLLPQESLEVSEVSAEMYSEEFQSGELPGKVRAKKKIQVQKSLEISEIETGQTHTEFKTEELPGKEKAKKHVIPQESVEISEVKSEVTTESYKPSEVPGKVRAKKIITTQESVETTEIETGQTHSELYIQGMPTQEKAKKLVIPQESVEVSEVTYEMPHGDFKPGEAPGGAKAKKKIITQESLEVSEIETAVAYGQLYLEETPSKVRAKKKVIPQESIEISQVETEVTPGEFYKEETLQARAKSKLITQESLETSEVTTGVAHGEFHAGEAPGKAIAKRRLYPQESVEVSEVTEISSTEKFVRAKTDKAKAKKKLLPQESLEIVQVTSEITPEHFQPGEIPGKVKAKRKVTTQESLEVSEVTTEVTPGHFQPGEIPGQEIAGISMDVQESVKIEEVSIEAKTRELSPEEIPWTRAKKSVSEQHSVSVAQITPEITADEFKAGHVHGEVTASSRVHQMRESVTISEISTQGKTKEFYAGEIPGQVQASMSFSPRQSISIAEITPESEHGTFNAGEVPGKTKAYVRLPTQQLVTIEETATQHKEGIFQAGEIPGQKIAKKEISTLESITVQEVRTEQTSTTFMAGEIPGQMIAEMGIGTRESLLIGQVTTAEKHGTFLAGELPGQVSARAMIMTKESLAVSEVHPQVEPGEFRAGEIPGQIIAKQTIPTQEHMTVQEVVSEVTSREFLAGEIPGQVTAKLQIPMRDSVTVAQITPELQSGVFKAGEVPGQVHAKFTVSTRESIVVSETTSEDKPKEFLAGQVPGQVTARVRLSPQKPMTTEEVTLESSAGRFERGEVPGQVQAKRRLSTQDSLTTSEIVSSQKSEEFMAGEVPGQVTAKPRFSPEKTLIVEEISSSIHADEFKAGELPGQIQTKWKLSTQESMIVSEVKSEDRPGEFRAGEVPGQVKAKSSVSTKEFLTISETTLQSQTEDLGPMPTPVKRTAELALMPTEPISISQVTAEDLPGEFKAGEVPGQVHAKFTVSTRESLLVSETTPEDKPKEFLAGQVPGQVTAKIRLSPQRTMTTEEVTPESSAGRFERGEVPGQVQAKRKLSTMDSLTTCETISSHKSVDFSAGQVPGQVTAAPRLSPEKSLTIEEISASIHAGEFKAGELPCQIQTKWKLSTQDSMIVSEVKSEDRPGEFKAGEVPGQVTAKVRLSPQRTMTTEEVTPELLAGKFERGEVPGQVHAKRRFSTRDSVTTCQVVSSQKSEEFLAGQVPGQVTAAQRLSPEKSLTVQEISASIHAGEFKAGELPGQLQTTWKMLTQESMIVSEVKPEDRPGEFKAGEVPGQVTAKSIMSTKESLAVSETTSSTHTEELGPISTPLKRTAEVGVNLTESIAVAEVTAEIKPGEFKLGEVPGQVHARFSVPTRDSVQVLEVIPEGKPKEFIAGEIPGQTTARVRISPQKTMFVEEVVAESSAEKFEKGQIPGQIQAKRKLSTVESVTTSETISSQKPVEFAAGEIPGQVTAAPRLSPEKSLTVQEISTSIHAGEFKAGEIPGQVTAKWQLSTRESMVVSEVKSEDLPGEFKAGEVPGQVKAKTFISTKNSLSISETQTSARTEELGPIPVPVKRTAGVEMVSTESISIAEVAAEMTPGEFKAGEVPGQVKAKFSVPTRESLQVSVVTSEDKPKDFLPGEVPGQVTARITLSPQKTMTVEEITSEDAIGKFEKGHIPGEVQASRKLSTVTSLTTSEIVATQRPGEFAAGELPGQVKGSTRISPEKSITVEEVVSSIHPGEFKPGELPGQIQAKWKLSTQESMIVSEVKPEDRPGEFKPGEVPGQVTAKPGLLTKESFKVSETLSHTRTEDFASEPFPKQRSAELGLVPVESIVVSETKSEVKPGEFKAGEVPGQITARVKISTRESVSIAEVTPELKPGKFQPADLPGQITANFSITSQEGMSVSEVTSEVLPKEFLPGEVPGQVTAQVKLSAQKSLTVQEITTEDATEHFKPGQVPGQIQAKRKMSGIESITVAEVITSQKTSEFIAEERPKGTSANLRMSPQKTLVVEEVQSEIVPGQFAPGQLPGEIKAKWKLSTQESMMVSEVSSEVKPEEFKAGELPGKTTAQRRVSTHDSFVVFEARTHTEAEELGPTVLPKETKADFDVVSSLSVAVSEVMSEQKPGEFVPGQSPFEVKAKSQVMSREHVAITEVRTQQTAEDFQPREVPGSKKAVVGYGDAKRTAQIQVVQTGIGLGEVTKEKIHEQVAREVVLEALAYAQAYGTEVQTK</sequence>
<dbReference type="FunFam" id="2.60.40.10:FF:000119">
    <property type="entry name" value="Sallimus, isoform P"/>
    <property type="match status" value="15"/>
</dbReference>
<comment type="similarity">
    <text evidence="2">Belongs to the protein kinase superfamily. CAMK Ser/Thr protein kinase family.</text>
</comment>
<evidence type="ECO:0000256" key="11">
    <source>
        <dbReference type="SAM" id="MobiDB-lite"/>
    </source>
</evidence>
<feature type="domain" description="Ig-like" evidence="12">
    <location>
        <begin position="1424"/>
        <end position="1510"/>
    </location>
</feature>
<feature type="domain" description="Ig-like" evidence="12">
    <location>
        <begin position="4412"/>
        <end position="4500"/>
    </location>
</feature>
<dbReference type="EnsemblMetazoa" id="SMAR008877-RA">
    <property type="protein sequence ID" value="SMAR008877-PA"/>
    <property type="gene ID" value="SMAR008877"/>
</dbReference>
<dbReference type="eggNOG" id="KOG0613">
    <property type="taxonomic scope" value="Eukaryota"/>
</dbReference>
<feature type="region of interest" description="Disordered" evidence="11">
    <location>
        <begin position="4901"/>
        <end position="4945"/>
    </location>
</feature>
<keyword evidence="7" id="KW-0175">Coiled coil</keyword>
<reference evidence="13" key="2">
    <citation type="submission" date="2015-02" db="UniProtKB">
        <authorList>
            <consortium name="EnsemblMetazoa"/>
        </authorList>
    </citation>
    <scope>IDENTIFICATION</scope>
</reference>
<dbReference type="GO" id="GO:0005524">
    <property type="term" value="F:ATP binding"/>
    <property type="evidence" value="ECO:0007669"/>
    <property type="project" value="UniProtKB-KW"/>
</dbReference>
<feature type="domain" description="Ig-like" evidence="12">
    <location>
        <begin position="4746"/>
        <end position="4829"/>
    </location>
</feature>
<dbReference type="FunFam" id="2.60.40.10:FF:000147">
    <property type="entry name" value="Myosin light chain kinase"/>
    <property type="match status" value="2"/>
</dbReference>
<evidence type="ECO:0000256" key="9">
    <source>
        <dbReference type="ARBA" id="ARBA00023179"/>
    </source>
</evidence>
<dbReference type="FunFam" id="2.60.40.10:FF:000697">
    <property type="entry name" value="titin isoform X1"/>
    <property type="match status" value="1"/>
</dbReference>
<dbReference type="STRING" id="126957.T1J5H7"/>
<dbReference type="GO" id="GO:0040017">
    <property type="term" value="P:positive regulation of locomotion"/>
    <property type="evidence" value="ECO:0007669"/>
    <property type="project" value="UniProtKB-ARBA"/>
</dbReference>
<reference evidence="14" key="1">
    <citation type="submission" date="2011-05" db="EMBL/GenBank/DDBJ databases">
        <authorList>
            <person name="Richards S.R."/>
            <person name="Qu J."/>
            <person name="Jiang H."/>
            <person name="Jhangiani S.N."/>
            <person name="Agravi P."/>
            <person name="Goodspeed R."/>
            <person name="Gross S."/>
            <person name="Mandapat C."/>
            <person name="Jackson L."/>
            <person name="Mathew T."/>
            <person name="Pu L."/>
            <person name="Thornton R."/>
            <person name="Saada N."/>
            <person name="Wilczek-Boney K.B."/>
            <person name="Lee S."/>
            <person name="Kovar C."/>
            <person name="Wu Y."/>
            <person name="Scherer S.E."/>
            <person name="Worley K.C."/>
            <person name="Muzny D.M."/>
            <person name="Gibbs R."/>
        </authorList>
    </citation>
    <scope>NUCLEOTIDE SEQUENCE</scope>
    <source>
        <strain evidence="14">Brora</strain>
    </source>
</reference>
<dbReference type="PANTHER" id="PTHR47633:SF4">
    <property type="entry name" value="MYOPALLADIN ISOFORM X1"/>
    <property type="match status" value="1"/>
</dbReference>
<organism evidence="13 14">
    <name type="scientific">Strigamia maritima</name>
    <name type="common">European centipede</name>
    <name type="synonym">Geophilus maritimus</name>
    <dbReference type="NCBI Taxonomy" id="126957"/>
    <lineage>
        <taxon>Eukaryota</taxon>
        <taxon>Metazoa</taxon>
        <taxon>Ecdysozoa</taxon>
        <taxon>Arthropoda</taxon>
        <taxon>Myriapoda</taxon>
        <taxon>Chilopoda</taxon>
        <taxon>Pleurostigmophora</taxon>
        <taxon>Geophilomorpha</taxon>
        <taxon>Linotaeniidae</taxon>
        <taxon>Strigamia</taxon>
    </lineage>
</organism>
<dbReference type="InterPro" id="IPR003598">
    <property type="entry name" value="Ig_sub2"/>
</dbReference>
<feature type="domain" description="Ig-like" evidence="12">
    <location>
        <begin position="2718"/>
        <end position="2808"/>
    </location>
</feature>
<dbReference type="HOGENOM" id="CLU_222791_0_0_1"/>
<keyword evidence="8" id="KW-1015">Disulfide bond</keyword>
<proteinExistence type="inferred from homology"/>
<feature type="domain" description="Ig-like" evidence="12">
    <location>
        <begin position="1823"/>
        <end position="1916"/>
    </location>
</feature>
<feature type="domain" description="Ig-like" evidence="12">
    <location>
        <begin position="889"/>
        <end position="980"/>
    </location>
</feature>
<dbReference type="Proteomes" id="UP000014500">
    <property type="component" value="Unassembled WGS sequence"/>
</dbReference>
<dbReference type="SMART" id="SM00408">
    <property type="entry name" value="IGc2"/>
    <property type="match status" value="30"/>
</dbReference>
<comment type="subcellular location">
    <subcellularLocation>
        <location evidence="1">Cytoplasm</location>
        <location evidence="1">Myofibril</location>
        <location evidence="1">Sarcomere</location>
    </subcellularLocation>
</comment>
<feature type="domain" description="Ig-like" evidence="12">
    <location>
        <begin position="751"/>
        <end position="842"/>
    </location>
</feature>
<evidence type="ECO:0000259" key="12">
    <source>
        <dbReference type="PROSITE" id="PS50835"/>
    </source>
</evidence>
<dbReference type="PANTHER" id="PTHR47633">
    <property type="entry name" value="IMMUNOGLOBULIN"/>
    <property type="match status" value="1"/>
</dbReference>
<feature type="domain" description="Ig-like" evidence="12">
    <location>
        <begin position="371"/>
        <end position="460"/>
    </location>
</feature>
<feature type="domain" description="Ig-like" evidence="12">
    <location>
        <begin position="617"/>
        <end position="710"/>
    </location>
</feature>
<feature type="domain" description="Ig-like" evidence="12">
    <location>
        <begin position="3503"/>
        <end position="3593"/>
    </location>
</feature>
<dbReference type="FunFam" id="2.60.40.10:FF:000809">
    <property type="entry name" value="Sallimus, isoform Q"/>
    <property type="match status" value="1"/>
</dbReference>
<dbReference type="SMART" id="SM00409">
    <property type="entry name" value="IG"/>
    <property type="match status" value="34"/>
</dbReference>
<evidence type="ECO:0000256" key="4">
    <source>
        <dbReference type="ARBA" id="ARBA00022737"/>
    </source>
</evidence>
<keyword evidence="9" id="KW-0514">Muscle protein</keyword>
<feature type="domain" description="Ig-like" evidence="12">
    <location>
        <begin position="18"/>
        <end position="96"/>
    </location>
</feature>
<dbReference type="InterPro" id="IPR013098">
    <property type="entry name" value="Ig_I-set"/>
</dbReference>
<evidence type="ECO:0000256" key="7">
    <source>
        <dbReference type="ARBA" id="ARBA00023054"/>
    </source>
</evidence>
<evidence type="ECO:0000313" key="14">
    <source>
        <dbReference type="Proteomes" id="UP000014500"/>
    </source>
</evidence>
<feature type="domain" description="Ig-like" evidence="12">
    <location>
        <begin position="3772"/>
        <end position="3863"/>
    </location>
</feature>
<feature type="region of interest" description="Disordered" evidence="11">
    <location>
        <begin position="6536"/>
        <end position="6558"/>
    </location>
</feature>
<dbReference type="FunFam" id="2.60.40.10:FF:000080">
    <property type="entry name" value="Myosin light chain kinase, smooth muscle"/>
    <property type="match status" value="1"/>
</dbReference>
<feature type="domain" description="Ig-like" evidence="12">
    <location>
        <begin position="1023"/>
        <end position="1114"/>
    </location>
</feature>
<feature type="domain" description="Ig-like" evidence="12">
    <location>
        <begin position="3640"/>
        <end position="3727"/>
    </location>
</feature>
<evidence type="ECO:0000256" key="8">
    <source>
        <dbReference type="ARBA" id="ARBA00023157"/>
    </source>
</evidence>
<feature type="compositionally biased region" description="Basic and acidic residues" evidence="11">
    <location>
        <begin position="5573"/>
        <end position="5584"/>
    </location>
</feature>
<evidence type="ECO:0000313" key="13">
    <source>
        <dbReference type="EnsemblMetazoa" id="SMAR008877-PA"/>
    </source>
</evidence>
<evidence type="ECO:0000256" key="10">
    <source>
        <dbReference type="ARBA" id="ARBA00023319"/>
    </source>
</evidence>
<dbReference type="GO" id="GO:0031674">
    <property type="term" value="C:I band"/>
    <property type="evidence" value="ECO:0007669"/>
    <property type="project" value="UniProtKB-ARBA"/>
</dbReference>
<dbReference type="Pfam" id="PF07679">
    <property type="entry name" value="I-set"/>
    <property type="match status" value="34"/>
</dbReference>
<keyword evidence="6" id="KW-0067">ATP-binding</keyword>
<keyword evidence="3" id="KW-0963">Cytoplasm</keyword>
<dbReference type="PROSITE" id="PS50835">
    <property type="entry name" value="IG_LIKE"/>
    <property type="match status" value="32"/>
</dbReference>
<feature type="domain" description="Ig-like" evidence="12">
    <location>
        <begin position="4621"/>
        <end position="4715"/>
    </location>
</feature>
<feature type="domain" description="Ig-like" evidence="12">
    <location>
        <begin position="1957"/>
        <end position="2050"/>
    </location>
</feature>
<feature type="domain" description="Ig-like" evidence="12">
    <location>
        <begin position="4309"/>
        <end position="4398"/>
    </location>
</feature>
<feature type="domain" description="Ig-like" evidence="12">
    <location>
        <begin position="1291"/>
        <end position="1383"/>
    </location>
</feature>
<keyword evidence="4" id="KW-0677">Repeat</keyword>
<accession>T1J5H7</accession>
<feature type="region of interest" description="Disordered" evidence="11">
    <location>
        <begin position="5568"/>
        <end position="5591"/>
    </location>
</feature>
<dbReference type="InterPro" id="IPR003599">
    <property type="entry name" value="Ig_sub"/>
</dbReference>
<feature type="domain" description="Ig-like" evidence="12">
    <location>
        <begin position="4529"/>
        <end position="4617"/>
    </location>
</feature>
<dbReference type="CDD" id="cd00096">
    <property type="entry name" value="Ig"/>
    <property type="match status" value="2"/>
</dbReference>
<feature type="compositionally biased region" description="Basic and acidic residues" evidence="11">
    <location>
        <begin position="4269"/>
        <end position="4296"/>
    </location>
</feature>
<feature type="domain" description="Ig-like" evidence="12">
    <location>
        <begin position="3916"/>
        <end position="3955"/>
    </location>
</feature>
<feature type="region of interest" description="Disordered" evidence="11">
    <location>
        <begin position="5873"/>
        <end position="5893"/>
    </location>
</feature>
<dbReference type="FunFam" id="2.60.40.10:FF:000107">
    <property type="entry name" value="Myosin, light chain kinase a"/>
    <property type="match status" value="1"/>
</dbReference>
<evidence type="ECO:0000256" key="5">
    <source>
        <dbReference type="ARBA" id="ARBA00022741"/>
    </source>
</evidence>
<dbReference type="InterPro" id="IPR007110">
    <property type="entry name" value="Ig-like_dom"/>
</dbReference>
<dbReference type="InterPro" id="IPR013783">
    <property type="entry name" value="Ig-like_fold"/>
</dbReference>
<evidence type="ECO:0000256" key="6">
    <source>
        <dbReference type="ARBA" id="ARBA00022840"/>
    </source>
</evidence>
<feature type="domain" description="Ig-like" evidence="12">
    <location>
        <begin position="3093"/>
        <end position="3179"/>
    </location>
</feature>
<feature type="domain" description="Ig-like" evidence="12">
    <location>
        <begin position="1556"/>
        <end position="1647"/>
    </location>
</feature>
<dbReference type="FunFam" id="2.60.40.10:FF:000425">
    <property type="entry name" value="Myosin light chain kinase"/>
    <property type="match status" value="3"/>
</dbReference>
<feature type="domain" description="Ig-like" evidence="12">
    <location>
        <begin position="1690"/>
        <end position="1780"/>
    </location>
</feature>
<feature type="domain" description="Ig-like" evidence="12">
    <location>
        <begin position="470"/>
        <end position="558"/>
    </location>
</feature>
<dbReference type="SUPFAM" id="SSF48726">
    <property type="entry name" value="Immunoglobulin"/>
    <property type="match status" value="36"/>
</dbReference>
<feature type="domain" description="Ig-like" evidence="12">
    <location>
        <begin position="1157"/>
        <end position="1250"/>
    </location>
</feature>
<dbReference type="InterPro" id="IPR036179">
    <property type="entry name" value="Ig-like_dom_sf"/>
</dbReference>
<feature type="domain" description="Ig-like" evidence="12">
    <location>
        <begin position="2575"/>
        <end position="2672"/>
    </location>
</feature>
<dbReference type="EMBL" id="JH431865">
    <property type="status" value="NOT_ANNOTATED_CDS"/>
    <property type="molecule type" value="Genomic_DNA"/>
</dbReference>
<feature type="domain" description="Ig-like" evidence="12">
    <location>
        <begin position="2320"/>
        <end position="2406"/>
    </location>
</feature>